<dbReference type="Proteomes" id="UP000634668">
    <property type="component" value="Unassembled WGS sequence"/>
</dbReference>
<comment type="caution">
    <text evidence="2">The sequence shown here is derived from an EMBL/GenBank/DDBJ whole genome shotgun (WGS) entry which is preliminary data.</text>
</comment>
<dbReference type="EMBL" id="BMWP01000003">
    <property type="protein sequence ID" value="GGW24446.1"/>
    <property type="molecule type" value="Genomic_DNA"/>
</dbReference>
<proteinExistence type="predicted"/>
<reference evidence="2" key="2">
    <citation type="submission" date="2020-09" db="EMBL/GenBank/DDBJ databases">
        <authorList>
            <person name="Sun Q."/>
            <person name="Kim S."/>
        </authorList>
    </citation>
    <scope>NUCLEOTIDE SEQUENCE</scope>
    <source>
        <strain evidence="2">KCTC 12113</strain>
    </source>
</reference>
<dbReference type="AlphaFoldDB" id="A0A918INV0"/>
<name>A0A918INV0_9FLAO</name>
<dbReference type="InterPro" id="IPR050261">
    <property type="entry name" value="FrsA_esterase"/>
</dbReference>
<keyword evidence="3" id="KW-1185">Reference proteome</keyword>
<reference evidence="2" key="1">
    <citation type="journal article" date="2014" name="Int. J. Syst. Evol. Microbiol.">
        <title>Complete genome sequence of Corynebacterium casei LMG S-19264T (=DSM 44701T), isolated from a smear-ripened cheese.</title>
        <authorList>
            <consortium name="US DOE Joint Genome Institute (JGI-PGF)"/>
            <person name="Walter F."/>
            <person name="Albersmeier A."/>
            <person name="Kalinowski J."/>
            <person name="Ruckert C."/>
        </authorList>
    </citation>
    <scope>NUCLEOTIDE SEQUENCE</scope>
    <source>
        <strain evidence="2">KCTC 12113</strain>
    </source>
</reference>
<feature type="domain" description="Acetyl xylan esterase" evidence="1">
    <location>
        <begin position="85"/>
        <end position="261"/>
    </location>
</feature>
<organism evidence="2 3">
    <name type="scientific">Arenibacter certesii</name>
    <dbReference type="NCBI Taxonomy" id="228955"/>
    <lineage>
        <taxon>Bacteria</taxon>
        <taxon>Pseudomonadati</taxon>
        <taxon>Bacteroidota</taxon>
        <taxon>Flavobacteriia</taxon>
        <taxon>Flavobacteriales</taxon>
        <taxon>Flavobacteriaceae</taxon>
        <taxon>Arenibacter</taxon>
    </lineage>
</organism>
<sequence>MESVFHINRGKTADWISYKSHDDALQRITNNEVFLHLEKRQERIDGLKTKSDWISYRDSIKKLLIAPLSKFEKTPLNPQVTGTIERDDFKVENILFESHPGFYVTASLFLPNHRQDPAPALIYTSGHTDLGFRSEGYQHVILNLVSKGFIVLAYDPIGQGERLQYLNAKTSKSKIGGPTQEHSYAGAQTLLWGTSLSDYFIWDGIRAVDYLYTRPEVDISRIGITGRSGGGTQTAMIAACDERIYAAAPEAFITNYKRLLQSIGIQDA</sequence>
<dbReference type="SUPFAM" id="SSF53474">
    <property type="entry name" value="alpha/beta-Hydrolases"/>
    <property type="match status" value="1"/>
</dbReference>
<dbReference type="RefSeq" id="WP_169720726.1">
    <property type="nucleotide sequence ID" value="NZ_BMWP01000003.1"/>
</dbReference>
<evidence type="ECO:0000259" key="1">
    <source>
        <dbReference type="Pfam" id="PF05448"/>
    </source>
</evidence>
<dbReference type="PANTHER" id="PTHR22946:SF8">
    <property type="entry name" value="ACETYL XYLAN ESTERASE DOMAIN-CONTAINING PROTEIN"/>
    <property type="match status" value="1"/>
</dbReference>
<dbReference type="Pfam" id="PF05448">
    <property type="entry name" value="AXE1"/>
    <property type="match status" value="1"/>
</dbReference>
<dbReference type="Gene3D" id="3.40.50.1820">
    <property type="entry name" value="alpha/beta hydrolase"/>
    <property type="match status" value="1"/>
</dbReference>
<evidence type="ECO:0000313" key="3">
    <source>
        <dbReference type="Proteomes" id="UP000634668"/>
    </source>
</evidence>
<accession>A0A918INV0</accession>
<gene>
    <name evidence="2" type="ORF">GCM10007383_06150</name>
</gene>
<protein>
    <recommendedName>
        <fullName evidence="1">Acetyl xylan esterase domain-containing protein</fullName>
    </recommendedName>
</protein>
<dbReference type="InterPro" id="IPR029058">
    <property type="entry name" value="AB_hydrolase_fold"/>
</dbReference>
<evidence type="ECO:0000313" key="2">
    <source>
        <dbReference type="EMBL" id="GGW24446.1"/>
    </source>
</evidence>
<dbReference type="InterPro" id="IPR008391">
    <property type="entry name" value="AXE1_dom"/>
</dbReference>
<dbReference type="PANTHER" id="PTHR22946">
    <property type="entry name" value="DIENELACTONE HYDROLASE DOMAIN-CONTAINING PROTEIN-RELATED"/>
    <property type="match status" value="1"/>
</dbReference>